<dbReference type="InterPro" id="IPR036259">
    <property type="entry name" value="MFS_trans_sf"/>
</dbReference>
<evidence type="ECO:0000256" key="3">
    <source>
        <dbReference type="ARBA" id="ARBA00022692"/>
    </source>
</evidence>
<evidence type="ECO:0000256" key="6">
    <source>
        <dbReference type="ARBA" id="ARBA00024338"/>
    </source>
</evidence>
<keyword evidence="2" id="KW-0813">Transport</keyword>
<dbReference type="EMBL" id="LUCM01003352">
    <property type="protein sequence ID" value="KAA0195918.1"/>
    <property type="molecule type" value="Genomic_DNA"/>
</dbReference>
<reference evidence="9" key="1">
    <citation type="submission" date="2019-05" db="EMBL/GenBank/DDBJ databases">
        <title>Annotation for the trematode Fasciolopsis buski.</title>
        <authorList>
            <person name="Choi Y.-J."/>
        </authorList>
    </citation>
    <scope>NUCLEOTIDE SEQUENCE</scope>
    <source>
        <strain evidence="9">HT</strain>
        <tissue evidence="9">Whole worm</tissue>
    </source>
</reference>
<evidence type="ECO:0000313" key="9">
    <source>
        <dbReference type="EMBL" id="KAA0195918.1"/>
    </source>
</evidence>
<dbReference type="GO" id="GO:0016020">
    <property type="term" value="C:membrane"/>
    <property type="evidence" value="ECO:0007669"/>
    <property type="project" value="UniProtKB-SubCell"/>
</dbReference>
<dbReference type="PROSITE" id="PS50850">
    <property type="entry name" value="MFS"/>
    <property type="match status" value="1"/>
</dbReference>
<proteinExistence type="inferred from homology"/>
<dbReference type="PANTHER" id="PTHR23505">
    <property type="entry name" value="SPINSTER"/>
    <property type="match status" value="1"/>
</dbReference>
<evidence type="ECO:0000256" key="2">
    <source>
        <dbReference type="ARBA" id="ARBA00022448"/>
    </source>
</evidence>
<dbReference type="InterPro" id="IPR011701">
    <property type="entry name" value="MFS"/>
</dbReference>
<keyword evidence="4 7" id="KW-1133">Transmembrane helix</keyword>
<accession>A0A8E0RWW1</accession>
<feature type="transmembrane region" description="Helical" evidence="7">
    <location>
        <begin position="28"/>
        <end position="49"/>
    </location>
</feature>
<protein>
    <submittedName>
        <fullName evidence="9">Integral membrane efflux protein efpa</fullName>
    </submittedName>
</protein>
<dbReference type="AlphaFoldDB" id="A0A8E0RWW1"/>
<name>A0A8E0RWW1_9TREM</name>
<keyword evidence="10" id="KW-1185">Reference proteome</keyword>
<dbReference type="Gene3D" id="1.20.1250.20">
    <property type="entry name" value="MFS general substrate transporter like domains"/>
    <property type="match status" value="1"/>
</dbReference>
<feature type="transmembrane region" description="Helical" evidence="7">
    <location>
        <begin position="121"/>
        <end position="145"/>
    </location>
</feature>
<feature type="transmembrane region" description="Helical" evidence="7">
    <location>
        <begin position="386"/>
        <end position="408"/>
    </location>
</feature>
<comment type="caution">
    <text evidence="9">The sequence shown here is derived from an EMBL/GenBank/DDBJ whole genome shotgun (WGS) entry which is preliminary data.</text>
</comment>
<dbReference type="PANTHER" id="PTHR23505:SF79">
    <property type="entry name" value="PROTEIN SPINSTER"/>
    <property type="match status" value="1"/>
</dbReference>
<evidence type="ECO:0000259" key="8">
    <source>
        <dbReference type="PROSITE" id="PS50850"/>
    </source>
</evidence>
<sequence length="479" mass="52827">MAQGENLVSPSEISVSTLSEQPVSNKRANLTVVLLVVVNMLNYMDRFTIAGIPLNVQRFYGINDEQMGLLQTMFFVSYTLLSPVAGYFGDRWHRKYIMVIGLLLWVFVTLCSSFIPSDLFILFLLTRCLVGIGEASYSTIVPTILSDLYVGDARMKMLGFFYFAVPIGSGCGYVLGWAVTLLTNEWQWSLRITPILGVICVVLLLYFHRDPPRGQAEGAARMQATSWFADLRSLILNPAFLLVSGGFTCSTFVLGAVTWFGVQLIQLGLNATHDDPNAWKAYNVPLIFGCCLCFAGIVGVLLGSYLSRYLRPRYPTADPLICSAAHFICAPLLLCALIVPSVNFFLCVVLVFLVQVLLCISWALVSDMTMSVVIPTRRSTASAVQMIMIHALGDCISPAIIGAISVAISDSSSLEAQYLSLQRALFLNPFLCVLGAFFFSMCSLYLLEAKEAVHQAVEVSQLIRGTYEVQPQTDHEIRI</sequence>
<comment type="subcellular location">
    <subcellularLocation>
        <location evidence="1">Membrane</location>
        <topology evidence="1">Multi-pass membrane protein</topology>
    </subcellularLocation>
</comment>
<dbReference type="InterPro" id="IPR044770">
    <property type="entry name" value="MFS_spinster-like"/>
</dbReference>
<evidence type="ECO:0000256" key="5">
    <source>
        <dbReference type="ARBA" id="ARBA00023136"/>
    </source>
</evidence>
<dbReference type="Proteomes" id="UP000728185">
    <property type="component" value="Unassembled WGS sequence"/>
</dbReference>
<feature type="transmembrane region" description="Helical" evidence="7">
    <location>
        <begin position="319"/>
        <end position="339"/>
    </location>
</feature>
<dbReference type="SUPFAM" id="SSF103473">
    <property type="entry name" value="MFS general substrate transporter"/>
    <property type="match status" value="1"/>
</dbReference>
<feature type="transmembrane region" description="Helical" evidence="7">
    <location>
        <begin position="157"/>
        <end position="182"/>
    </location>
</feature>
<evidence type="ECO:0000256" key="4">
    <source>
        <dbReference type="ARBA" id="ARBA00022989"/>
    </source>
</evidence>
<feature type="transmembrane region" description="Helical" evidence="7">
    <location>
        <begin position="239"/>
        <end position="262"/>
    </location>
</feature>
<feature type="transmembrane region" description="Helical" evidence="7">
    <location>
        <begin position="96"/>
        <end position="115"/>
    </location>
</feature>
<feature type="domain" description="Major facilitator superfamily (MFS) profile" evidence="8">
    <location>
        <begin position="31"/>
        <end position="447"/>
    </location>
</feature>
<gene>
    <name evidence="9" type="ORF">FBUS_06127</name>
</gene>
<dbReference type="Pfam" id="PF07690">
    <property type="entry name" value="MFS_1"/>
    <property type="match status" value="1"/>
</dbReference>
<dbReference type="GO" id="GO:0022857">
    <property type="term" value="F:transmembrane transporter activity"/>
    <property type="evidence" value="ECO:0007669"/>
    <property type="project" value="InterPro"/>
</dbReference>
<feature type="transmembrane region" description="Helical" evidence="7">
    <location>
        <begin position="188"/>
        <end position="207"/>
    </location>
</feature>
<dbReference type="InterPro" id="IPR020846">
    <property type="entry name" value="MFS_dom"/>
</dbReference>
<organism evidence="9 10">
    <name type="scientific">Fasciolopsis buskii</name>
    <dbReference type="NCBI Taxonomy" id="27845"/>
    <lineage>
        <taxon>Eukaryota</taxon>
        <taxon>Metazoa</taxon>
        <taxon>Spiralia</taxon>
        <taxon>Lophotrochozoa</taxon>
        <taxon>Platyhelminthes</taxon>
        <taxon>Trematoda</taxon>
        <taxon>Digenea</taxon>
        <taxon>Plagiorchiida</taxon>
        <taxon>Echinostomata</taxon>
        <taxon>Echinostomatoidea</taxon>
        <taxon>Fasciolidae</taxon>
        <taxon>Fasciolopsis</taxon>
    </lineage>
</organism>
<dbReference type="CDD" id="cd17328">
    <property type="entry name" value="MFS_spinster_like"/>
    <property type="match status" value="1"/>
</dbReference>
<feature type="transmembrane region" description="Helical" evidence="7">
    <location>
        <begin position="428"/>
        <end position="447"/>
    </location>
</feature>
<keyword evidence="3 7" id="KW-0812">Transmembrane</keyword>
<dbReference type="OrthoDB" id="6770063at2759"/>
<feature type="transmembrane region" description="Helical" evidence="7">
    <location>
        <begin position="345"/>
        <end position="365"/>
    </location>
</feature>
<feature type="transmembrane region" description="Helical" evidence="7">
    <location>
        <begin position="69"/>
        <end position="89"/>
    </location>
</feature>
<evidence type="ECO:0000256" key="1">
    <source>
        <dbReference type="ARBA" id="ARBA00004141"/>
    </source>
</evidence>
<keyword evidence="5 7" id="KW-0472">Membrane</keyword>
<comment type="similarity">
    <text evidence="6">Belongs to the major facilitator superfamily. Spinster (TC 2.A.1.49) family.</text>
</comment>
<feature type="transmembrane region" description="Helical" evidence="7">
    <location>
        <begin position="282"/>
        <end position="307"/>
    </location>
</feature>
<evidence type="ECO:0000256" key="7">
    <source>
        <dbReference type="SAM" id="Phobius"/>
    </source>
</evidence>
<evidence type="ECO:0000313" key="10">
    <source>
        <dbReference type="Proteomes" id="UP000728185"/>
    </source>
</evidence>